<feature type="transmembrane region" description="Helical" evidence="10">
    <location>
        <begin position="21"/>
        <end position="43"/>
    </location>
</feature>
<keyword evidence="7 10" id="KW-1133">Transmembrane helix</keyword>
<dbReference type="SUPFAM" id="SSF56519">
    <property type="entry name" value="Penicillin binding protein dimerisation domain"/>
    <property type="match status" value="1"/>
</dbReference>
<evidence type="ECO:0000256" key="2">
    <source>
        <dbReference type="ARBA" id="ARBA00007171"/>
    </source>
</evidence>
<comment type="similarity">
    <text evidence="2">Belongs to the transpeptidase family.</text>
</comment>
<evidence type="ECO:0000256" key="9">
    <source>
        <dbReference type="ARBA" id="ARBA00023316"/>
    </source>
</evidence>
<dbReference type="InterPro" id="IPR012338">
    <property type="entry name" value="Beta-lactam/transpept-like"/>
</dbReference>
<organism evidence="13 14">
    <name type="scientific">Lactobacillus xylocopicola</name>
    <dbReference type="NCBI Taxonomy" id="2976676"/>
    <lineage>
        <taxon>Bacteria</taxon>
        <taxon>Bacillati</taxon>
        <taxon>Bacillota</taxon>
        <taxon>Bacilli</taxon>
        <taxon>Lactobacillales</taxon>
        <taxon>Lactobacillaceae</taxon>
        <taxon>Lactobacillus</taxon>
    </lineage>
</organism>
<dbReference type="PANTHER" id="PTHR30627">
    <property type="entry name" value="PEPTIDOGLYCAN D,D-TRANSPEPTIDASE"/>
    <property type="match status" value="1"/>
</dbReference>
<dbReference type="InterPro" id="IPR005311">
    <property type="entry name" value="PBP_dimer"/>
</dbReference>
<dbReference type="Gene3D" id="1.10.10.1230">
    <property type="entry name" value="Penicillin-binding protein, N-terminal non-catalytic domain, head sub-domain"/>
    <property type="match status" value="1"/>
</dbReference>
<evidence type="ECO:0000313" key="14">
    <source>
        <dbReference type="Proteomes" id="UP001321741"/>
    </source>
</evidence>
<dbReference type="Proteomes" id="UP001321741">
    <property type="component" value="Chromosome"/>
</dbReference>
<accession>A0ABM8BHF7</accession>
<evidence type="ECO:0000256" key="8">
    <source>
        <dbReference type="ARBA" id="ARBA00023136"/>
    </source>
</evidence>
<sequence length="699" mass="76438">MKFFKQKSADDKSPKQSSTPIRMKLILGIIFVLFAALIGQLAYLQIGYGSRFKAEVQKANSAVVSSQVPRGVMYDSKGRTLVGSKASNAITYTKSVSTTTADSYQISNSLSRYIRIKSEKPTDQQVVDYYLGNKANSDRELALVPKAIQKTQDEEKINQAVQDQVRQRNIQLTDRQKTAALIFNKISGAYTLSTIYLKNNGLTDKEIAEVGEHLADLPGVGIGTDWRRSYPNGSSIKSIIGSVSTEKTGLPSDDLQYYLTNGYSRNDRVGTSYLEKEYEPLLKGTKATSKVWAKTAGNIEQSKSVYSGQAGASLVLTLDAKYQKSVQKSLESIYAAAIASGAAHYSNGAYAVAMNPKTGAILAVAGISRDPSKNKTTRNALGVINQSFVMGSAVKGAMVAGGLINKVISPSSNVFPDTPVYLPGTPIKKSVYPVGTFGSLDAESALEVSSNIYMMHLAMKWVNAKYVPKQDIRMPDTAFDTIRHNFNMFGLGQKTGVDLPGEISGIQGRSFNEQGHILSGSVLDLSYGNYDAYTPIQMAQYVSTIANGGYRMQPYVVQSVGRTASNGKKIYIDYNKKPNVQLRVPWTKDELNIVRQGFWRVVHGTNSWGTAHKLKDVKPAISGKSGTAQTFYFDPNHPNRKNPPELVNATFVGYAPSNNAEIATAVVFPGLDPDLEGSYTLQMTRAMVQNYFKLHKKRN</sequence>
<dbReference type="Pfam" id="PF03717">
    <property type="entry name" value="PBP_dimer"/>
    <property type="match status" value="1"/>
</dbReference>
<keyword evidence="8 10" id="KW-0472">Membrane</keyword>
<proteinExistence type="inferred from homology"/>
<evidence type="ECO:0000259" key="12">
    <source>
        <dbReference type="Pfam" id="PF03717"/>
    </source>
</evidence>
<dbReference type="PANTHER" id="PTHR30627:SF2">
    <property type="entry name" value="PEPTIDOGLYCAN D,D-TRANSPEPTIDASE MRDA"/>
    <property type="match status" value="1"/>
</dbReference>
<dbReference type="EMBL" id="AP026803">
    <property type="protein sequence ID" value="BDR60721.1"/>
    <property type="molecule type" value="Genomic_DNA"/>
</dbReference>
<feature type="domain" description="Penicillin-binding protein dimerisation" evidence="12">
    <location>
        <begin position="67"/>
        <end position="301"/>
    </location>
</feature>
<feature type="domain" description="Penicillin-binding protein transpeptidase" evidence="11">
    <location>
        <begin position="350"/>
        <end position="671"/>
    </location>
</feature>
<dbReference type="Pfam" id="PF00905">
    <property type="entry name" value="Transpeptidase"/>
    <property type="match status" value="1"/>
</dbReference>
<evidence type="ECO:0000256" key="3">
    <source>
        <dbReference type="ARBA" id="ARBA00022475"/>
    </source>
</evidence>
<evidence type="ECO:0000313" key="13">
    <source>
        <dbReference type="EMBL" id="BDR60721.1"/>
    </source>
</evidence>
<dbReference type="InterPro" id="IPR050515">
    <property type="entry name" value="Beta-lactam/transpept"/>
</dbReference>
<dbReference type="InterPro" id="IPR036138">
    <property type="entry name" value="PBP_dimer_sf"/>
</dbReference>
<keyword evidence="4 10" id="KW-0812">Transmembrane</keyword>
<evidence type="ECO:0000256" key="7">
    <source>
        <dbReference type="ARBA" id="ARBA00022989"/>
    </source>
</evidence>
<evidence type="ECO:0000256" key="1">
    <source>
        <dbReference type="ARBA" id="ARBA00004162"/>
    </source>
</evidence>
<evidence type="ECO:0000259" key="11">
    <source>
        <dbReference type="Pfam" id="PF00905"/>
    </source>
</evidence>
<gene>
    <name evidence="13" type="ORF">KIM322_09820</name>
</gene>
<evidence type="ECO:0000256" key="10">
    <source>
        <dbReference type="SAM" id="Phobius"/>
    </source>
</evidence>
<reference evidence="13 14" key="1">
    <citation type="journal article" date="2023" name="Microbiol. Spectr.">
        <title>Symbiosis of Carpenter Bees with Uncharacterized Lactic Acid Bacteria Showing NAD Auxotrophy.</title>
        <authorList>
            <person name="Kawasaki S."/>
            <person name="Ozawa K."/>
            <person name="Mori T."/>
            <person name="Yamamoto A."/>
            <person name="Ito M."/>
            <person name="Ohkuma M."/>
            <person name="Sakamoto M."/>
            <person name="Matsutani M."/>
        </authorList>
    </citation>
    <scope>NUCLEOTIDE SEQUENCE [LARGE SCALE GENOMIC DNA]</scope>
    <source>
        <strain evidence="13 14">Kim32-2</strain>
    </source>
</reference>
<protein>
    <submittedName>
        <fullName evidence="13">Penicillin-binding protein</fullName>
    </submittedName>
</protein>
<keyword evidence="3" id="KW-1003">Cell membrane</keyword>
<dbReference type="Gene3D" id="3.90.1310.10">
    <property type="entry name" value="Penicillin-binding protein 2a (Domain 2)"/>
    <property type="match status" value="1"/>
</dbReference>
<dbReference type="SUPFAM" id="SSF56601">
    <property type="entry name" value="beta-lactamase/transpeptidase-like"/>
    <property type="match status" value="1"/>
</dbReference>
<name>A0ABM8BHF7_9LACO</name>
<evidence type="ECO:0000256" key="6">
    <source>
        <dbReference type="ARBA" id="ARBA00022984"/>
    </source>
</evidence>
<keyword evidence="14" id="KW-1185">Reference proteome</keyword>
<dbReference type="InterPro" id="IPR001460">
    <property type="entry name" value="PCN-bd_Tpept"/>
</dbReference>
<keyword evidence="5" id="KW-0133">Cell shape</keyword>
<evidence type="ECO:0000256" key="4">
    <source>
        <dbReference type="ARBA" id="ARBA00022692"/>
    </source>
</evidence>
<keyword evidence="6" id="KW-0573">Peptidoglycan synthesis</keyword>
<keyword evidence="9" id="KW-0961">Cell wall biogenesis/degradation</keyword>
<comment type="subcellular location">
    <subcellularLocation>
        <location evidence="1">Cell membrane</location>
        <topology evidence="1">Single-pass membrane protein</topology>
    </subcellularLocation>
</comment>
<dbReference type="Gene3D" id="3.40.710.10">
    <property type="entry name" value="DD-peptidase/beta-lactamase superfamily"/>
    <property type="match status" value="1"/>
</dbReference>
<evidence type="ECO:0000256" key="5">
    <source>
        <dbReference type="ARBA" id="ARBA00022960"/>
    </source>
</evidence>